<protein>
    <recommendedName>
        <fullName evidence="2">Phosphatidic acid phosphatase type 2/haloperoxidase domain-containing protein</fullName>
    </recommendedName>
</protein>
<dbReference type="Pfam" id="PF01569">
    <property type="entry name" value="PAP2"/>
    <property type="match status" value="1"/>
</dbReference>
<dbReference type="Gene3D" id="1.20.144.10">
    <property type="entry name" value="Phosphatidic acid phosphatase type 2/haloperoxidase"/>
    <property type="match status" value="1"/>
</dbReference>
<gene>
    <name evidence="3" type="ORF">AAE02nite_47780</name>
</gene>
<feature type="domain" description="Phosphatidic acid phosphatase type 2/haloperoxidase" evidence="2">
    <location>
        <begin position="152"/>
        <end position="253"/>
    </location>
</feature>
<feature type="signal peptide" evidence="1">
    <location>
        <begin position="1"/>
        <end position="22"/>
    </location>
</feature>
<feature type="chain" id="PRO_5021849568" description="Phosphatidic acid phosphatase type 2/haloperoxidase domain-containing protein" evidence="1">
    <location>
        <begin position="23"/>
        <end position="307"/>
    </location>
</feature>
<dbReference type="CDD" id="cd03394">
    <property type="entry name" value="PAP2_like_5"/>
    <property type="match status" value="1"/>
</dbReference>
<accession>A0A512B5A6</accession>
<dbReference type="RefSeq" id="WP_146904621.1">
    <property type="nucleotide sequence ID" value="NZ_BJYS01000051.1"/>
</dbReference>
<evidence type="ECO:0000256" key="1">
    <source>
        <dbReference type="SAM" id="SignalP"/>
    </source>
</evidence>
<comment type="caution">
    <text evidence="3">The sequence shown here is derived from an EMBL/GenBank/DDBJ whole genome shotgun (WGS) entry which is preliminary data.</text>
</comment>
<dbReference type="Proteomes" id="UP000321532">
    <property type="component" value="Unassembled WGS sequence"/>
</dbReference>
<dbReference type="SUPFAM" id="SSF48317">
    <property type="entry name" value="Acid phosphatase/Vanadium-dependent haloperoxidase"/>
    <property type="match status" value="1"/>
</dbReference>
<dbReference type="SMART" id="SM00014">
    <property type="entry name" value="acidPPc"/>
    <property type="match status" value="1"/>
</dbReference>
<keyword evidence="1" id="KW-0732">Signal</keyword>
<evidence type="ECO:0000259" key="2">
    <source>
        <dbReference type="SMART" id="SM00014"/>
    </source>
</evidence>
<name>A0A512B5A6_9BACT</name>
<organism evidence="3 4">
    <name type="scientific">Adhaeribacter aerolatus</name>
    <dbReference type="NCBI Taxonomy" id="670289"/>
    <lineage>
        <taxon>Bacteria</taxon>
        <taxon>Pseudomonadati</taxon>
        <taxon>Bacteroidota</taxon>
        <taxon>Cytophagia</taxon>
        <taxon>Cytophagales</taxon>
        <taxon>Hymenobacteraceae</taxon>
        <taxon>Adhaeribacter</taxon>
    </lineage>
</organism>
<keyword evidence="4" id="KW-1185">Reference proteome</keyword>
<evidence type="ECO:0000313" key="3">
    <source>
        <dbReference type="EMBL" id="GEO07114.1"/>
    </source>
</evidence>
<dbReference type="InterPro" id="IPR000326">
    <property type="entry name" value="PAP2/HPO"/>
</dbReference>
<evidence type="ECO:0000313" key="4">
    <source>
        <dbReference type="Proteomes" id="UP000321532"/>
    </source>
</evidence>
<sequence length="307" mass="33872">MIKYIFLGLLLYAPGCLVPLKANSLATAINYNNLTDTLKQNPATPDSLLPQATIFLRQEPLPIPPEIKAAGSFKKNYLQPLAAPALLVGYGFLSLGNPEFLETNEGFQRVIAEQYTGFHSGLDNYTRYVPLGAVYGLNLAGVKGQHDLVNLSLIFAISSFLNNTITKNLKRISRERRPDFPSLDAFPSQHTSTAFANAEILRQEFKNQSGWYGVGGYSFAVATGALRMLNNRHWLSDVMAGAGVGILSTRLAYVIYPWLCENISLSQFKKENIQLTPMYQNGSYGLSLGLKVKQSKEKVHGKNYKAG</sequence>
<dbReference type="InterPro" id="IPR036938">
    <property type="entry name" value="PAP2/HPO_sf"/>
</dbReference>
<proteinExistence type="predicted"/>
<reference evidence="3 4" key="1">
    <citation type="submission" date="2019-07" db="EMBL/GenBank/DDBJ databases">
        <title>Whole genome shotgun sequence of Adhaeribacter aerolatus NBRC 106133.</title>
        <authorList>
            <person name="Hosoyama A."/>
            <person name="Uohara A."/>
            <person name="Ohji S."/>
            <person name="Ichikawa N."/>
        </authorList>
    </citation>
    <scope>NUCLEOTIDE SEQUENCE [LARGE SCALE GENOMIC DNA]</scope>
    <source>
        <strain evidence="3 4">NBRC 106133</strain>
    </source>
</reference>
<dbReference type="EMBL" id="BJYS01000051">
    <property type="protein sequence ID" value="GEO07114.1"/>
    <property type="molecule type" value="Genomic_DNA"/>
</dbReference>
<dbReference type="AlphaFoldDB" id="A0A512B5A6"/>
<dbReference type="OrthoDB" id="9773582at2"/>